<feature type="domain" description="VOC" evidence="1">
    <location>
        <begin position="154"/>
        <end position="273"/>
    </location>
</feature>
<dbReference type="InterPro" id="IPR052537">
    <property type="entry name" value="Extradiol_RC_dioxygenase"/>
</dbReference>
<evidence type="ECO:0000259" key="1">
    <source>
        <dbReference type="PROSITE" id="PS51819"/>
    </source>
</evidence>
<dbReference type="PANTHER" id="PTHR36110:SF2">
    <property type="entry name" value="RING-CLEAVING DIOXYGENASE MHQE-RELATED"/>
    <property type="match status" value="1"/>
</dbReference>
<dbReference type="SUPFAM" id="SSF54593">
    <property type="entry name" value="Glyoxalase/Bleomycin resistance protein/Dihydroxybiphenyl dioxygenase"/>
    <property type="match status" value="1"/>
</dbReference>
<organism evidence="2 3">
    <name type="scientific">Flectobacillus roseus</name>
    <dbReference type="NCBI Taxonomy" id="502259"/>
    <lineage>
        <taxon>Bacteria</taxon>
        <taxon>Pseudomonadati</taxon>
        <taxon>Bacteroidota</taxon>
        <taxon>Cytophagia</taxon>
        <taxon>Cytophagales</taxon>
        <taxon>Flectobacillaceae</taxon>
        <taxon>Flectobacillus</taxon>
    </lineage>
</organism>
<dbReference type="PROSITE" id="PS51819">
    <property type="entry name" value="VOC"/>
    <property type="match status" value="2"/>
</dbReference>
<dbReference type="InterPro" id="IPR004360">
    <property type="entry name" value="Glyas_Fos-R_dOase_dom"/>
</dbReference>
<dbReference type="Gene3D" id="3.10.180.10">
    <property type="entry name" value="2,3-Dihydroxybiphenyl 1,2-Dioxygenase, domain 1"/>
    <property type="match status" value="2"/>
</dbReference>
<name>A0ABT6YC81_9BACT</name>
<dbReference type="InterPro" id="IPR037523">
    <property type="entry name" value="VOC_core"/>
</dbReference>
<comment type="caution">
    <text evidence="2">The sequence shown here is derived from an EMBL/GenBank/DDBJ whole genome shotgun (WGS) entry which is preliminary data.</text>
</comment>
<dbReference type="Proteomes" id="UP001236507">
    <property type="component" value="Unassembled WGS sequence"/>
</dbReference>
<gene>
    <name evidence="2" type="ORF">QM524_18355</name>
</gene>
<feature type="domain" description="VOC" evidence="1">
    <location>
        <begin position="7"/>
        <end position="133"/>
    </location>
</feature>
<reference evidence="2 3" key="1">
    <citation type="submission" date="2023-05" db="EMBL/GenBank/DDBJ databases">
        <title>Novel species of genus Flectobacillus isolated from stream in China.</title>
        <authorList>
            <person name="Lu H."/>
        </authorList>
    </citation>
    <scope>NUCLEOTIDE SEQUENCE [LARGE SCALE GENOMIC DNA]</scope>
    <source>
        <strain evidence="2 3">KCTC 42575</strain>
    </source>
</reference>
<keyword evidence="3" id="KW-1185">Reference proteome</keyword>
<dbReference type="GO" id="GO:0051213">
    <property type="term" value="F:dioxygenase activity"/>
    <property type="evidence" value="ECO:0007669"/>
    <property type="project" value="UniProtKB-KW"/>
</dbReference>
<evidence type="ECO:0000313" key="2">
    <source>
        <dbReference type="EMBL" id="MDI9861186.1"/>
    </source>
</evidence>
<keyword evidence="2" id="KW-0560">Oxidoreductase</keyword>
<protein>
    <submittedName>
        <fullName evidence="2">Ring-cleaving dioxygenase</fullName>
    </submittedName>
</protein>
<accession>A0ABT6YC81</accession>
<dbReference type="PANTHER" id="PTHR36110">
    <property type="entry name" value="RING-CLEAVING DIOXYGENASE MHQE-RELATED"/>
    <property type="match status" value="1"/>
</dbReference>
<dbReference type="EMBL" id="JASHIF010000018">
    <property type="protein sequence ID" value="MDI9861186.1"/>
    <property type="molecule type" value="Genomic_DNA"/>
</dbReference>
<dbReference type="RefSeq" id="WP_283345677.1">
    <property type="nucleotide sequence ID" value="NZ_JASHIF010000018.1"/>
</dbReference>
<dbReference type="CDD" id="cd08347">
    <property type="entry name" value="PcpA_C_like"/>
    <property type="match status" value="1"/>
</dbReference>
<keyword evidence="2" id="KW-0223">Dioxygenase</keyword>
<evidence type="ECO:0000313" key="3">
    <source>
        <dbReference type="Proteomes" id="UP001236507"/>
    </source>
</evidence>
<dbReference type="Pfam" id="PF00903">
    <property type="entry name" value="Glyoxalase"/>
    <property type="match status" value="2"/>
</dbReference>
<dbReference type="InterPro" id="IPR029068">
    <property type="entry name" value="Glyas_Bleomycin-R_OHBP_Dase"/>
</dbReference>
<proteinExistence type="predicted"/>
<sequence>MESYIKGMHHVTAIAGDAKRNLHFYTEVLGLRLIKKTVNFDDPHTYHFYFANANADLGSVLTFFPWGDRVKRGLKGAGMATEVSYSVPKGSLDFWVKRLDDNNVFYSKPSVKFGERYIAFLDPDGLKVELIETDIPQDTLPEVYGVKPEYALNSIYAVTLTLNNIAPTASILTDVFGYELEKKEGNRTRYTITKDGLTSKVDLVELPNESRGIVAGGIIHHVAFRVSNDGDLMKMREKIVALGLNITEQIDRQYFHSLYFREPGGVLFEIATDNPGFDIDEDESELGQHLMLPTRYEGQRERIEKALPVLA</sequence>